<dbReference type="GO" id="GO:0008047">
    <property type="term" value="F:enzyme activator activity"/>
    <property type="evidence" value="ECO:0007669"/>
    <property type="project" value="InterPro"/>
</dbReference>
<feature type="chain" id="PRO_5045866225" evidence="2">
    <location>
        <begin position="22"/>
        <end position="208"/>
    </location>
</feature>
<name>A0A6J0V245_9SAUR</name>
<dbReference type="RefSeq" id="XP_020665615.2">
    <property type="nucleotide sequence ID" value="XM_020809956.2"/>
</dbReference>
<dbReference type="PANTHER" id="PTHR17357">
    <property type="entry name" value="GM2 GANGLIOSIDE ACTIVATOR PROTEIN"/>
    <property type="match status" value="1"/>
</dbReference>
<reference evidence="4" key="1">
    <citation type="submission" date="2025-05" db="UniProtKB">
        <authorList>
            <consortium name="RefSeq"/>
        </authorList>
    </citation>
    <scope>NUCLEOTIDE SEQUENCE [LARGE SCALE GENOMIC DNA]</scope>
</reference>
<sequence>MQAAVLSLAFCALQLWPAARGGPQHQRFDAQHHKWPARLFKVESFEWENCGPSSDPAVIKSLSVDPSPIDIPGKVTVSASVSTTVAVEAPVQADVTLEKRLGQMWIKIPCVDKLGSCFYDDVCAILESLIPPGVPCPEPLLSYGIPCHCPFKAGSYNLPSSEFFIPNIDLPSFLTNGDYKLKAVLKSGDQELACIQVSCSLQAQSWRF</sequence>
<dbReference type="KEGG" id="pvt:110087961"/>
<dbReference type="CTD" id="2760"/>
<dbReference type="GO" id="GO:0009898">
    <property type="term" value="C:cytoplasmic side of plasma membrane"/>
    <property type="evidence" value="ECO:0007669"/>
    <property type="project" value="TreeGrafter"/>
</dbReference>
<dbReference type="Pfam" id="PF02221">
    <property type="entry name" value="E1_DerP2_DerF2"/>
    <property type="match status" value="1"/>
</dbReference>
<dbReference type="InParanoid" id="A0A6J0V245"/>
<dbReference type="SMART" id="SM00737">
    <property type="entry name" value="ML"/>
    <property type="match status" value="1"/>
</dbReference>
<evidence type="ECO:0000313" key="4">
    <source>
        <dbReference type="Proteomes" id="UP001652642"/>
    </source>
</evidence>
<feature type="signal peptide" evidence="2">
    <location>
        <begin position="1"/>
        <end position="21"/>
    </location>
</feature>
<dbReference type="Proteomes" id="UP001652642">
    <property type="component" value="Chromosome 2"/>
</dbReference>
<dbReference type="GO" id="GO:0006689">
    <property type="term" value="P:ganglioside catabolic process"/>
    <property type="evidence" value="ECO:0007669"/>
    <property type="project" value="InterPro"/>
</dbReference>
<reference evidence="5" key="2">
    <citation type="submission" date="2025-08" db="UniProtKB">
        <authorList>
            <consortium name="RefSeq"/>
        </authorList>
    </citation>
    <scope>IDENTIFICATION</scope>
</reference>
<evidence type="ECO:0000313" key="5">
    <source>
        <dbReference type="RefSeq" id="XP_020665615.2"/>
    </source>
</evidence>
<dbReference type="GeneID" id="110087961"/>
<keyword evidence="4" id="KW-1185">Reference proteome</keyword>
<evidence type="ECO:0000256" key="1">
    <source>
        <dbReference type="ARBA" id="ARBA00022729"/>
    </source>
</evidence>
<dbReference type="SUPFAM" id="SSF63707">
    <property type="entry name" value="Ganglioside M2 (gm2) activator"/>
    <property type="match status" value="1"/>
</dbReference>
<dbReference type="PANTHER" id="PTHR17357:SF0">
    <property type="entry name" value="GANGLIOSIDE GM2 ACTIVATOR"/>
    <property type="match status" value="1"/>
</dbReference>
<keyword evidence="1 2" id="KW-0732">Signal</keyword>
<organism evidence="4 5">
    <name type="scientific">Pogona vitticeps</name>
    <name type="common">central bearded dragon</name>
    <dbReference type="NCBI Taxonomy" id="103695"/>
    <lineage>
        <taxon>Eukaryota</taxon>
        <taxon>Metazoa</taxon>
        <taxon>Chordata</taxon>
        <taxon>Craniata</taxon>
        <taxon>Vertebrata</taxon>
        <taxon>Euteleostomi</taxon>
        <taxon>Lepidosauria</taxon>
        <taxon>Squamata</taxon>
        <taxon>Bifurcata</taxon>
        <taxon>Unidentata</taxon>
        <taxon>Episquamata</taxon>
        <taxon>Toxicofera</taxon>
        <taxon>Iguania</taxon>
        <taxon>Acrodonta</taxon>
        <taxon>Agamidae</taxon>
        <taxon>Amphibolurinae</taxon>
        <taxon>Pogona</taxon>
    </lineage>
</organism>
<dbReference type="InterPro" id="IPR028996">
    <property type="entry name" value="GM2-AP"/>
</dbReference>
<evidence type="ECO:0000256" key="2">
    <source>
        <dbReference type="SAM" id="SignalP"/>
    </source>
</evidence>
<dbReference type="InterPro" id="IPR036846">
    <property type="entry name" value="GM2-AP_sf"/>
</dbReference>
<dbReference type="InterPro" id="IPR003172">
    <property type="entry name" value="ML_dom"/>
</dbReference>
<proteinExistence type="predicted"/>
<dbReference type="Gene3D" id="2.70.220.10">
    <property type="entry name" value="Ganglioside GM2 activator"/>
    <property type="match status" value="1"/>
</dbReference>
<feature type="domain" description="MD-2-related lipid-recognition" evidence="3">
    <location>
        <begin position="47"/>
        <end position="199"/>
    </location>
</feature>
<dbReference type="AlphaFoldDB" id="A0A6J0V245"/>
<dbReference type="GO" id="GO:0005319">
    <property type="term" value="F:lipid transporter activity"/>
    <property type="evidence" value="ECO:0007669"/>
    <property type="project" value="TreeGrafter"/>
</dbReference>
<accession>A0A6J0V245</accession>
<dbReference type="OrthoDB" id="6409159at2759"/>
<evidence type="ECO:0000259" key="3">
    <source>
        <dbReference type="SMART" id="SM00737"/>
    </source>
</evidence>
<protein>
    <submittedName>
        <fullName evidence="5">Ganglioside GM2 activator</fullName>
    </submittedName>
</protein>
<gene>
    <name evidence="5" type="primary">GM2A</name>
</gene>